<dbReference type="CDD" id="cd09601">
    <property type="entry name" value="M1_APN-Q_like"/>
    <property type="match status" value="1"/>
</dbReference>
<dbReference type="SUPFAM" id="SSF63737">
    <property type="entry name" value="Leukotriene A4 hydrolase N-terminal domain"/>
    <property type="match status" value="1"/>
</dbReference>
<keyword evidence="7 11" id="KW-0862">Zinc</keyword>
<feature type="active site" description="Proton acceptor" evidence="10">
    <location>
        <position position="242"/>
    </location>
</feature>
<dbReference type="Gene3D" id="2.60.40.1910">
    <property type="match status" value="1"/>
</dbReference>
<evidence type="ECO:0000256" key="4">
    <source>
        <dbReference type="ARBA" id="ARBA00022670"/>
    </source>
</evidence>
<proteinExistence type="inferred from homology"/>
<keyword evidence="3" id="KW-0336">GPI-anchor</keyword>
<dbReference type="GO" id="GO:0005886">
    <property type="term" value="C:plasma membrane"/>
    <property type="evidence" value="ECO:0007669"/>
    <property type="project" value="UniProtKB-SubCell"/>
</dbReference>
<dbReference type="Pfam" id="PF17900">
    <property type="entry name" value="Peptidase_M1_N"/>
    <property type="match status" value="1"/>
</dbReference>
<evidence type="ECO:0000259" key="14">
    <source>
        <dbReference type="Pfam" id="PF01433"/>
    </source>
</evidence>
<gene>
    <name evidence="17" type="ORF">CHIRRI_LOCUS3841</name>
</gene>
<dbReference type="EC" id="3.4.11.-" evidence="13"/>
<evidence type="ECO:0000259" key="16">
    <source>
        <dbReference type="Pfam" id="PF17900"/>
    </source>
</evidence>
<comment type="subcellular location">
    <subcellularLocation>
        <location evidence="1">Cell membrane</location>
        <topology evidence="1">Lipid-anchor</topology>
        <topology evidence="1">GPI-anchor</topology>
    </subcellularLocation>
</comment>
<dbReference type="InterPro" id="IPR042097">
    <property type="entry name" value="Aminopeptidase_N-like_N_sf"/>
</dbReference>
<evidence type="ECO:0000313" key="18">
    <source>
        <dbReference type="Proteomes" id="UP001153620"/>
    </source>
</evidence>
<evidence type="ECO:0000256" key="2">
    <source>
        <dbReference type="ARBA" id="ARBA00010136"/>
    </source>
</evidence>
<dbReference type="Pfam" id="PF11838">
    <property type="entry name" value="ERAP1_C"/>
    <property type="match status" value="1"/>
</dbReference>
<dbReference type="PRINTS" id="PR00756">
    <property type="entry name" value="ALADIPTASE"/>
</dbReference>
<keyword evidence="3" id="KW-0472">Membrane</keyword>
<organism evidence="17 18">
    <name type="scientific">Chironomus riparius</name>
    <dbReference type="NCBI Taxonomy" id="315576"/>
    <lineage>
        <taxon>Eukaryota</taxon>
        <taxon>Metazoa</taxon>
        <taxon>Ecdysozoa</taxon>
        <taxon>Arthropoda</taxon>
        <taxon>Hexapoda</taxon>
        <taxon>Insecta</taxon>
        <taxon>Pterygota</taxon>
        <taxon>Neoptera</taxon>
        <taxon>Endopterygota</taxon>
        <taxon>Diptera</taxon>
        <taxon>Nematocera</taxon>
        <taxon>Chironomoidea</taxon>
        <taxon>Chironomidae</taxon>
        <taxon>Chironominae</taxon>
        <taxon>Chironomus</taxon>
    </lineage>
</organism>
<keyword evidence="5 11" id="KW-0479">Metal-binding</keyword>
<dbReference type="GO" id="GO:0042277">
    <property type="term" value="F:peptide binding"/>
    <property type="evidence" value="ECO:0007669"/>
    <property type="project" value="TreeGrafter"/>
</dbReference>
<reference evidence="17" key="1">
    <citation type="submission" date="2022-01" db="EMBL/GenBank/DDBJ databases">
        <authorList>
            <person name="King R."/>
        </authorList>
    </citation>
    <scope>NUCLEOTIDE SEQUENCE</scope>
</reference>
<dbReference type="Gene3D" id="2.60.40.1730">
    <property type="entry name" value="tricorn interacting facor f3 domain"/>
    <property type="match status" value="1"/>
</dbReference>
<dbReference type="InterPro" id="IPR034016">
    <property type="entry name" value="M1_APN-typ"/>
</dbReference>
<evidence type="ECO:0000256" key="8">
    <source>
        <dbReference type="ARBA" id="ARBA00023049"/>
    </source>
</evidence>
<dbReference type="InterPro" id="IPR045357">
    <property type="entry name" value="Aminopeptidase_N-like_N"/>
</dbReference>
<dbReference type="EMBL" id="OU895877">
    <property type="protein sequence ID" value="CAG9800904.1"/>
    <property type="molecule type" value="Genomic_DNA"/>
</dbReference>
<keyword evidence="6 13" id="KW-0378">Hydrolase</keyword>
<feature type="domain" description="Peptidase M1 membrane alanine aminopeptidase" evidence="14">
    <location>
        <begin position="184"/>
        <end position="394"/>
    </location>
</feature>
<dbReference type="GO" id="GO:0008270">
    <property type="term" value="F:zinc ion binding"/>
    <property type="evidence" value="ECO:0007669"/>
    <property type="project" value="UniProtKB-UniRule"/>
</dbReference>
<feature type="binding site" evidence="11">
    <location>
        <position position="245"/>
    </location>
    <ligand>
        <name>Zn(2+)</name>
        <dbReference type="ChEBI" id="CHEBI:29105"/>
        <note>catalytic</note>
    </ligand>
</feature>
<dbReference type="PANTHER" id="PTHR11533">
    <property type="entry name" value="PROTEASE M1 ZINC METALLOPROTEASE"/>
    <property type="match status" value="1"/>
</dbReference>
<dbReference type="Proteomes" id="UP001153620">
    <property type="component" value="Chromosome 1"/>
</dbReference>
<comment type="similarity">
    <text evidence="2 13">Belongs to the peptidase M1 family.</text>
</comment>
<feature type="domain" description="ERAP1-like C-terminal" evidence="15">
    <location>
        <begin position="467"/>
        <end position="742"/>
    </location>
</feature>
<feature type="binding site" evidence="11">
    <location>
        <position position="241"/>
    </location>
    <ligand>
        <name>Zn(2+)</name>
        <dbReference type="ChEBI" id="CHEBI:29105"/>
        <note>catalytic</note>
    </ligand>
</feature>
<dbReference type="GO" id="GO:0005737">
    <property type="term" value="C:cytoplasm"/>
    <property type="evidence" value="ECO:0007669"/>
    <property type="project" value="TreeGrafter"/>
</dbReference>
<keyword evidence="18" id="KW-1185">Reference proteome</keyword>
<dbReference type="PANTHER" id="PTHR11533:SF290">
    <property type="entry name" value="AMINOPEPTIDASE"/>
    <property type="match status" value="1"/>
</dbReference>
<dbReference type="OrthoDB" id="10031169at2759"/>
<reference evidence="17" key="2">
    <citation type="submission" date="2022-10" db="EMBL/GenBank/DDBJ databases">
        <authorList>
            <consortium name="ENA_rothamsted_submissions"/>
            <consortium name="culmorum"/>
            <person name="King R."/>
        </authorList>
    </citation>
    <scope>NUCLEOTIDE SEQUENCE</scope>
</reference>
<dbReference type="Gene3D" id="1.10.390.10">
    <property type="entry name" value="Neutral Protease Domain 2"/>
    <property type="match status" value="1"/>
</dbReference>
<keyword evidence="3" id="KW-0325">Glycoprotein</keyword>
<dbReference type="InterPro" id="IPR050344">
    <property type="entry name" value="Peptidase_M1_aminopeptidases"/>
</dbReference>
<dbReference type="SUPFAM" id="SSF55486">
    <property type="entry name" value="Metalloproteases ('zincins'), catalytic domain"/>
    <property type="match status" value="1"/>
</dbReference>
<dbReference type="GO" id="GO:0070006">
    <property type="term" value="F:metalloaminopeptidase activity"/>
    <property type="evidence" value="ECO:0007669"/>
    <property type="project" value="TreeGrafter"/>
</dbReference>
<evidence type="ECO:0000256" key="12">
    <source>
        <dbReference type="PIRSR" id="PIRSR634016-4"/>
    </source>
</evidence>
<keyword evidence="9" id="KW-0449">Lipoprotein</keyword>
<feature type="domain" description="Aminopeptidase N-like N-terminal" evidence="16">
    <location>
        <begin position="15"/>
        <end position="141"/>
    </location>
</feature>
<keyword evidence="4 13" id="KW-0645">Protease</keyword>
<dbReference type="GO" id="GO:0006508">
    <property type="term" value="P:proteolysis"/>
    <property type="evidence" value="ECO:0007669"/>
    <property type="project" value="UniProtKB-KW"/>
</dbReference>
<evidence type="ECO:0000256" key="10">
    <source>
        <dbReference type="PIRSR" id="PIRSR634016-1"/>
    </source>
</evidence>
<keyword evidence="13" id="KW-0031">Aminopeptidase</keyword>
<evidence type="ECO:0000256" key="9">
    <source>
        <dbReference type="ARBA" id="ARBA00023288"/>
    </source>
</evidence>
<dbReference type="GO" id="GO:0098552">
    <property type="term" value="C:side of membrane"/>
    <property type="evidence" value="ECO:0007669"/>
    <property type="project" value="UniProtKB-KW"/>
</dbReference>
<evidence type="ECO:0000256" key="5">
    <source>
        <dbReference type="ARBA" id="ARBA00022723"/>
    </source>
</evidence>
<keyword evidence="8 13" id="KW-0482">Metalloprotease</keyword>
<dbReference type="InterPro" id="IPR001930">
    <property type="entry name" value="Peptidase_M1"/>
</dbReference>
<dbReference type="InterPro" id="IPR027268">
    <property type="entry name" value="Peptidase_M4/M1_CTD_sf"/>
</dbReference>
<evidence type="ECO:0000259" key="15">
    <source>
        <dbReference type="Pfam" id="PF11838"/>
    </source>
</evidence>
<dbReference type="AlphaFoldDB" id="A0A9N9RPQ1"/>
<dbReference type="GO" id="GO:0043171">
    <property type="term" value="P:peptide catabolic process"/>
    <property type="evidence" value="ECO:0007669"/>
    <property type="project" value="TreeGrafter"/>
</dbReference>
<feature type="binding site" evidence="11">
    <location>
        <position position="264"/>
    </location>
    <ligand>
        <name>Zn(2+)</name>
        <dbReference type="ChEBI" id="CHEBI:29105"/>
        <note>catalytic</note>
    </ligand>
</feature>
<dbReference type="InterPro" id="IPR024571">
    <property type="entry name" value="ERAP1-like_C_dom"/>
</dbReference>
<evidence type="ECO:0000256" key="11">
    <source>
        <dbReference type="PIRSR" id="PIRSR634016-3"/>
    </source>
</evidence>
<comment type="cofactor">
    <cofactor evidence="11 13">
        <name>Zn(2+)</name>
        <dbReference type="ChEBI" id="CHEBI:29105"/>
    </cofactor>
    <text evidence="11 13">Binds 1 zinc ion per subunit.</text>
</comment>
<evidence type="ECO:0000256" key="3">
    <source>
        <dbReference type="ARBA" id="ARBA00022622"/>
    </source>
</evidence>
<dbReference type="Pfam" id="PF01433">
    <property type="entry name" value="Peptidase_M1"/>
    <property type="match status" value="1"/>
</dbReference>
<evidence type="ECO:0000256" key="13">
    <source>
        <dbReference type="RuleBase" id="RU364040"/>
    </source>
</evidence>
<evidence type="ECO:0000256" key="1">
    <source>
        <dbReference type="ARBA" id="ARBA00004609"/>
    </source>
</evidence>
<dbReference type="GO" id="GO:0005615">
    <property type="term" value="C:extracellular space"/>
    <property type="evidence" value="ECO:0007669"/>
    <property type="project" value="TreeGrafter"/>
</dbReference>
<dbReference type="InterPro" id="IPR014782">
    <property type="entry name" value="Peptidase_M1_dom"/>
</dbReference>
<protein>
    <recommendedName>
        <fullName evidence="13">Aminopeptidase</fullName>
        <ecNumber evidence="13">3.4.11.-</ecNumber>
    </recommendedName>
</protein>
<evidence type="ECO:0000256" key="6">
    <source>
        <dbReference type="ARBA" id="ARBA00022801"/>
    </source>
</evidence>
<evidence type="ECO:0000313" key="17">
    <source>
        <dbReference type="EMBL" id="CAG9800904.1"/>
    </source>
</evidence>
<dbReference type="Gene3D" id="1.25.50.20">
    <property type="match status" value="1"/>
</dbReference>
<accession>A0A9N9RPQ1</accession>
<evidence type="ECO:0000256" key="7">
    <source>
        <dbReference type="ARBA" id="ARBA00022833"/>
    </source>
</evidence>
<feature type="site" description="Transition state stabilizer" evidence="12">
    <location>
        <position position="328"/>
    </location>
</feature>
<sequence>MNKYKSVTYKLSDIGDLLIINLPCNMPADSEILLDIQYHGYMTEADADVVTNRGLVIASFKDTDDTAQNYIYTDFEPAKARQCLPCYDEPGIRALFSLQIEHHASYNAIGNMPVLRIYQSNSANNYVVTSFKETPKMQSYLLAFTLSKFDYIQSNDLDIPQKMYARQSRIVNGDVNKIIVYLDKALKAFEEYFKVPYSLPKLDHFIGPDFYTAIENWGIIGYSERFLFSDDHFSNIRTLLHEIAHQYFGNLVSPKWWSYVWLNEGLAKFYDTELLKLVIPEEMVKIERHWQTIRFYAFLVDNQDSTNPMNHYVEELEDISKKFDNIIYHKAACIIQMFQGVVGVETWKKGIKYYLEDNQYSAVEPNDLHKAVQKSLNEDHPGNSLNINELMTSWEDKAGYPKIFASLVNGSLRLSQKRDVDAKGLQNAVYNIPITYSTSDDPNFDDLTTKFWMTEKEMEIKGFKDKWIVLNNQQNGYYKIDYDENLWNRIIDQLHANHSVIHHINREWLFNFRLYRLYADDHEISTTLRFLTYLKHEENVYVLLAMQTLLRKFLEANRNDEAIKSELKDILEVVYQKTKKQETIYTIKSISHQLGVQVALDDSINKMMNILGHPHKDAKMIYCYGLQYANETIVEIFMNALRPLKDIKLVEPMLHGLGCVADAELFKKALTVLFERDNEDLQTILYSWIKKMETEEKVDAFLTFLEENYLKLKERSSDVLEFLLINSISSMKTDYQADRLKSLKL</sequence>
<name>A0A9N9RPQ1_9DIPT</name>